<dbReference type="GO" id="GO:0016747">
    <property type="term" value="F:acyltransferase activity, transferring groups other than amino-acyl groups"/>
    <property type="evidence" value="ECO:0007669"/>
    <property type="project" value="InterPro"/>
</dbReference>
<dbReference type="Proteomes" id="UP000199126">
    <property type="component" value="Unassembled WGS sequence"/>
</dbReference>
<dbReference type="InterPro" id="IPR041496">
    <property type="entry name" value="YitH/HolE_GNAT"/>
</dbReference>
<evidence type="ECO:0000259" key="1">
    <source>
        <dbReference type="PROSITE" id="PS51186"/>
    </source>
</evidence>
<dbReference type="Pfam" id="PF00583">
    <property type="entry name" value="Acetyltransf_1"/>
    <property type="match status" value="1"/>
</dbReference>
<dbReference type="Gene3D" id="3.40.630.90">
    <property type="match status" value="1"/>
</dbReference>
<dbReference type="InterPro" id="IPR016181">
    <property type="entry name" value="Acyl_CoA_acyltransferase"/>
</dbReference>
<dbReference type="InterPro" id="IPR052729">
    <property type="entry name" value="Acyl/Acetyltrans_Enzymes"/>
</dbReference>
<evidence type="ECO:0000313" key="2">
    <source>
        <dbReference type="EMBL" id="SEP02811.1"/>
    </source>
</evidence>
<dbReference type="InterPro" id="IPR000182">
    <property type="entry name" value="GNAT_dom"/>
</dbReference>
<dbReference type="OrthoDB" id="11996at2157"/>
<keyword evidence="3" id="KW-1185">Reference proteome</keyword>
<protein>
    <submittedName>
        <fullName evidence="2">Acetyltransferase (GNAT) domain-containing protein</fullName>
    </submittedName>
</protein>
<organism evidence="2 3">
    <name type="scientific">Halogranum amylolyticum</name>
    <dbReference type="NCBI Taxonomy" id="660520"/>
    <lineage>
        <taxon>Archaea</taxon>
        <taxon>Methanobacteriati</taxon>
        <taxon>Methanobacteriota</taxon>
        <taxon>Stenosarchaea group</taxon>
        <taxon>Halobacteria</taxon>
        <taxon>Halobacteriales</taxon>
        <taxon>Haloferacaceae</taxon>
    </lineage>
</organism>
<dbReference type="AlphaFoldDB" id="A0A1H8UI19"/>
<dbReference type="PANTHER" id="PTHR47237">
    <property type="entry name" value="SLL0310 PROTEIN"/>
    <property type="match status" value="1"/>
</dbReference>
<reference evidence="3" key="1">
    <citation type="submission" date="2016-10" db="EMBL/GenBank/DDBJ databases">
        <authorList>
            <person name="Varghese N."/>
            <person name="Submissions S."/>
        </authorList>
    </citation>
    <scope>NUCLEOTIDE SEQUENCE [LARGE SCALE GENOMIC DNA]</scope>
    <source>
        <strain evidence="3">CGMCC 1.10121</strain>
    </source>
</reference>
<dbReference type="RefSeq" id="WP_089826212.1">
    <property type="nucleotide sequence ID" value="NZ_FODV01000011.1"/>
</dbReference>
<name>A0A1H8UI19_9EURY</name>
<evidence type="ECO:0000313" key="3">
    <source>
        <dbReference type="Proteomes" id="UP000199126"/>
    </source>
</evidence>
<accession>A0A1H8UI19</accession>
<dbReference type="Pfam" id="PF18014">
    <property type="entry name" value="Acetyltransf_18"/>
    <property type="match status" value="1"/>
</dbReference>
<proteinExistence type="predicted"/>
<dbReference type="EMBL" id="FODV01000011">
    <property type="protein sequence ID" value="SEP02811.1"/>
    <property type="molecule type" value="Genomic_DNA"/>
</dbReference>
<keyword evidence="2" id="KW-0808">Transferase</keyword>
<dbReference type="PANTHER" id="PTHR47237:SF2">
    <property type="entry name" value="BLL4206 PROTEIN"/>
    <property type="match status" value="1"/>
</dbReference>
<gene>
    <name evidence="2" type="ORF">SAMN04487948_11148</name>
</gene>
<dbReference type="CDD" id="cd04301">
    <property type="entry name" value="NAT_SF"/>
    <property type="match status" value="1"/>
</dbReference>
<sequence>MVEITILTPDDIEAGMRLSTQAGWNQVAADWERFIDLSPNRCFAGRVDGRVVATTCLVTYEDVTWIGMVLVDEAHRCKGYGTALFEHALDSVREDTRMDIGLDATEDGASIYRESGFQVASPIERWSGTLKSGDSEDAATVLPPTEADAIYTLDQQAVDIDRSHLLERMLSEVGTSALGIREDGRLTGYGILRPGRMCPQLGPIVVSEPTDLKLLLNGTSAVLSDPTIIIDTFPNAETTGILESYGLSKQRELVRMSYQSDRPLLNGPTIHGAVDFAWG</sequence>
<feature type="domain" description="N-acetyltransferase" evidence="1">
    <location>
        <begin position="2"/>
        <end position="147"/>
    </location>
</feature>
<dbReference type="PROSITE" id="PS51186">
    <property type="entry name" value="GNAT"/>
    <property type="match status" value="1"/>
</dbReference>
<dbReference type="SUPFAM" id="SSF55729">
    <property type="entry name" value="Acyl-CoA N-acyltransferases (Nat)"/>
    <property type="match status" value="1"/>
</dbReference>
<dbReference type="Gene3D" id="3.40.630.30">
    <property type="match status" value="1"/>
</dbReference>